<dbReference type="Gene3D" id="1.10.630.10">
    <property type="entry name" value="Cytochrome P450"/>
    <property type="match status" value="1"/>
</dbReference>
<dbReference type="GeneID" id="89928376"/>
<evidence type="ECO:0000313" key="2">
    <source>
        <dbReference type="Proteomes" id="UP001337655"/>
    </source>
</evidence>
<dbReference type="CDD" id="cd11040">
    <property type="entry name" value="CYP7_CYP8-like"/>
    <property type="match status" value="1"/>
</dbReference>
<reference evidence="1 2" key="1">
    <citation type="submission" date="2023-08" db="EMBL/GenBank/DDBJ databases">
        <title>Black Yeasts Isolated from many extreme environments.</title>
        <authorList>
            <person name="Coleine C."/>
            <person name="Stajich J.E."/>
            <person name="Selbmann L."/>
        </authorList>
    </citation>
    <scope>NUCLEOTIDE SEQUENCE [LARGE SCALE GENOMIC DNA]</scope>
    <source>
        <strain evidence="1 2">CCFEE 5935</strain>
    </source>
</reference>
<dbReference type="Proteomes" id="UP001337655">
    <property type="component" value="Unassembled WGS sequence"/>
</dbReference>
<evidence type="ECO:0000313" key="1">
    <source>
        <dbReference type="EMBL" id="KAK5167341.1"/>
    </source>
</evidence>
<dbReference type="GO" id="GO:0004497">
    <property type="term" value="F:monooxygenase activity"/>
    <property type="evidence" value="ECO:0007669"/>
    <property type="project" value="InterPro"/>
</dbReference>
<dbReference type="Pfam" id="PF00067">
    <property type="entry name" value="p450"/>
    <property type="match status" value="1"/>
</dbReference>
<keyword evidence="2" id="KW-1185">Reference proteome</keyword>
<dbReference type="RefSeq" id="XP_064657047.1">
    <property type="nucleotide sequence ID" value="XM_064804277.1"/>
</dbReference>
<dbReference type="InterPro" id="IPR001128">
    <property type="entry name" value="Cyt_P450"/>
</dbReference>
<protein>
    <recommendedName>
        <fullName evidence="3">Cytochrome P450</fullName>
    </recommendedName>
</protein>
<name>A0AAV9P3M7_9PEZI</name>
<dbReference type="PANTHER" id="PTHR24306">
    <property type="match status" value="1"/>
</dbReference>
<evidence type="ECO:0008006" key="3">
    <source>
        <dbReference type="Google" id="ProtNLM"/>
    </source>
</evidence>
<sequence>MDVFSSTRHPTPDIIPSPYKPTYLTWTILTIIVVALTTRLLTSAKTSATTHTKNGHPVETIPRIPYYLPYLSHLPSMAWDSTFTRRLRDQHQDGAFALDLLGMKHNIIFSPSLITALLNQPPEHVSAQPVRTKLLTNVFGMPSSSYERKVWEAAMPDLQACDRDLDQEPTLGETVDRTIRNLKSSISSLVSGAESLVDQSTWERNAGVEMKRDALGEEVVETTLRPLIRDFVARITTTTLMGETFVEKFEALWEDFWTVDRSYWLLALGWPRWVPLPGLTRAHIARKRVLEMLEAFHEAMEKQAKGEDAGAEWLELEDVSTLLKERTNVYRKHGLSMRARAALDLSLVWAANTNANALVFSMLHHIYASPEVLSRIRQEIAPFAQVVQPKQEFPIPEPSRLESVDAGGLCEGCPLLKSCYTESLRLDTAPWSTRFVEQDCVLQSKEGQTCWLLRKGEYVHAAHDLHGIDSEYFHDPLVWKADRHIRPDGDEKRAAVDLGPIPSFRSGELVSPGRDLVVKEVMCFVAAIIALWDIEPANGGKWRMPQPRTAAGVYGTSNSTRVWVKRRQLPQSN</sequence>
<dbReference type="GO" id="GO:0016705">
    <property type="term" value="F:oxidoreductase activity, acting on paired donors, with incorporation or reduction of molecular oxygen"/>
    <property type="evidence" value="ECO:0007669"/>
    <property type="project" value="InterPro"/>
</dbReference>
<gene>
    <name evidence="1" type="ORF">LTR77_007040</name>
</gene>
<comment type="caution">
    <text evidence="1">The sequence shown here is derived from an EMBL/GenBank/DDBJ whole genome shotgun (WGS) entry which is preliminary data.</text>
</comment>
<organism evidence="1 2">
    <name type="scientific">Saxophila tyrrhenica</name>
    <dbReference type="NCBI Taxonomy" id="1690608"/>
    <lineage>
        <taxon>Eukaryota</taxon>
        <taxon>Fungi</taxon>
        <taxon>Dikarya</taxon>
        <taxon>Ascomycota</taxon>
        <taxon>Pezizomycotina</taxon>
        <taxon>Dothideomycetes</taxon>
        <taxon>Dothideomycetidae</taxon>
        <taxon>Mycosphaerellales</taxon>
        <taxon>Extremaceae</taxon>
        <taxon>Saxophila</taxon>
    </lineage>
</organism>
<proteinExistence type="predicted"/>
<dbReference type="GO" id="GO:0020037">
    <property type="term" value="F:heme binding"/>
    <property type="evidence" value="ECO:0007669"/>
    <property type="project" value="InterPro"/>
</dbReference>
<dbReference type="EMBL" id="JAVRRT010000011">
    <property type="protein sequence ID" value="KAK5167341.1"/>
    <property type="molecule type" value="Genomic_DNA"/>
</dbReference>
<dbReference type="GO" id="GO:0005506">
    <property type="term" value="F:iron ion binding"/>
    <property type="evidence" value="ECO:0007669"/>
    <property type="project" value="InterPro"/>
</dbReference>
<dbReference type="InterPro" id="IPR036396">
    <property type="entry name" value="Cyt_P450_sf"/>
</dbReference>
<dbReference type="SUPFAM" id="SSF48264">
    <property type="entry name" value="Cytochrome P450"/>
    <property type="match status" value="1"/>
</dbReference>
<accession>A0AAV9P3M7</accession>
<dbReference type="PANTHER" id="PTHR24306:SF7">
    <property type="entry name" value="AHBB"/>
    <property type="match status" value="1"/>
</dbReference>
<dbReference type="AlphaFoldDB" id="A0AAV9P3M7"/>